<dbReference type="InterPro" id="IPR001179">
    <property type="entry name" value="PPIase_FKBP_dom"/>
</dbReference>
<keyword evidence="6 11" id="KW-0697">Rotamase</keyword>
<comment type="function">
    <text evidence="11">Involved in protein export. Acts as a chaperone by maintaining the newly synthesized protein in an open conformation. Functions as a peptidyl-prolyl cis-trans isomerase.</text>
</comment>
<evidence type="ECO:0000256" key="8">
    <source>
        <dbReference type="ARBA" id="ARBA00023235"/>
    </source>
</evidence>
<dbReference type="SUPFAM" id="SSF102735">
    <property type="entry name" value="Trigger factor ribosome-binding domain"/>
    <property type="match status" value="1"/>
</dbReference>
<name>A0A1V3TQD2_9BURK</name>
<evidence type="ECO:0000313" key="16">
    <source>
        <dbReference type="Proteomes" id="UP000242792"/>
    </source>
</evidence>
<dbReference type="Gene3D" id="1.10.3120.10">
    <property type="entry name" value="Trigger factor, C-terminal domain"/>
    <property type="match status" value="1"/>
</dbReference>
<dbReference type="OrthoDB" id="9767721at2"/>
<dbReference type="GO" id="GO:0043022">
    <property type="term" value="F:ribosome binding"/>
    <property type="evidence" value="ECO:0007669"/>
    <property type="project" value="TreeGrafter"/>
</dbReference>
<dbReference type="GO" id="GO:0003755">
    <property type="term" value="F:peptidyl-prolyl cis-trans isomerase activity"/>
    <property type="evidence" value="ECO:0007669"/>
    <property type="project" value="UniProtKB-UniRule"/>
</dbReference>
<keyword evidence="8 11" id="KW-0413">Isomerase</keyword>
<dbReference type="Gene3D" id="3.10.50.40">
    <property type="match status" value="1"/>
</dbReference>
<evidence type="ECO:0000313" key="15">
    <source>
        <dbReference type="EMBL" id="AQZ99624.1"/>
    </source>
</evidence>
<evidence type="ECO:0000256" key="11">
    <source>
        <dbReference type="HAMAP-Rule" id="MF_00303"/>
    </source>
</evidence>
<proteinExistence type="inferred from homology"/>
<organism evidence="15 16">
    <name type="scientific">Comamonas kerstersii</name>
    <dbReference type="NCBI Taxonomy" id="225992"/>
    <lineage>
        <taxon>Bacteria</taxon>
        <taxon>Pseudomonadati</taxon>
        <taxon>Pseudomonadota</taxon>
        <taxon>Betaproteobacteria</taxon>
        <taxon>Burkholderiales</taxon>
        <taxon>Comamonadaceae</taxon>
        <taxon>Comamonas</taxon>
    </lineage>
</organism>
<protein>
    <recommendedName>
        <fullName evidence="4 11">Trigger factor</fullName>
        <shortName evidence="11">TF</shortName>
        <ecNumber evidence="3 11">5.2.1.8</ecNumber>
    </recommendedName>
    <alternativeName>
        <fullName evidence="10 11">PPIase</fullName>
    </alternativeName>
</protein>
<dbReference type="GO" id="GO:0051083">
    <property type="term" value="P:'de novo' cotranslational protein folding"/>
    <property type="evidence" value="ECO:0007669"/>
    <property type="project" value="TreeGrafter"/>
</dbReference>
<dbReference type="PANTHER" id="PTHR30560:SF3">
    <property type="entry name" value="TRIGGER FACTOR-LIKE PROTEIN TIG, CHLOROPLASTIC"/>
    <property type="match status" value="1"/>
</dbReference>
<reference evidence="15 16" key="1">
    <citation type="submission" date="2017-03" db="EMBL/GenBank/DDBJ databases">
        <title>Rapid Whole Genome Sequencing of Comamonas kerstersii Causing Continuous ambulatory Peritoneal Dialysis-Associated Peritonitis.</title>
        <authorList>
            <person name="Zheng B."/>
        </authorList>
    </citation>
    <scope>NUCLEOTIDE SEQUENCE [LARGE SCALE GENOMIC DNA]</scope>
    <source>
        <strain evidence="15 16">8943</strain>
    </source>
</reference>
<comment type="catalytic activity">
    <reaction evidence="1 11 12">
        <text>[protein]-peptidylproline (omega=180) = [protein]-peptidylproline (omega=0)</text>
        <dbReference type="Rhea" id="RHEA:16237"/>
        <dbReference type="Rhea" id="RHEA-COMP:10747"/>
        <dbReference type="Rhea" id="RHEA-COMP:10748"/>
        <dbReference type="ChEBI" id="CHEBI:83833"/>
        <dbReference type="ChEBI" id="CHEBI:83834"/>
        <dbReference type="EC" id="5.2.1.8"/>
    </reaction>
</comment>
<gene>
    <name evidence="11" type="primary">tig</name>
    <name evidence="15" type="ORF">B5M06_16630</name>
</gene>
<dbReference type="GO" id="GO:0044183">
    <property type="term" value="F:protein folding chaperone"/>
    <property type="evidence" value="ECO:0007669"/>
    <property type="project" value="TreeGrafter"/>
</dbReference>
<dbReference type="PROSITE" id="PS50059">
    <property type="entry name" value="FKBP_PPIASE"/>
    <property type="match status" value="1"/>
</dbReference>
<accession>A0A1V0BID1</accession>
<evidence type="ECO:0000256" key="10">
    <source>
        <dbReference type="ARBA" id="ARBA00029986"/>
    </source>
</evidence>
<dbReference type="InterPro" id="IPR008880">
    <property type="entry name" value="Trigger_fac_C"/>
</dbReference>
<dbReference type="InterPro" id="IPR036611">
    <property type="entry name" value="Trigger_fac_ribosome-bd_sf"/>
</dbReference>
<evidence type="ECO:0000256" key="9">
    <source>
        <dbReference type="ARBA" id="ARBA00023306"/>
    </source>
</evidence>
<evidence type="ECO:0000256" key="5">
    <source>
        <dbReference type="ARBA" id="ARBA00022618"/>
    </source>
</evidence>
<dbReference type="Pfam" id="PF05697">
    <property type="entry name" value="Trigger_N"/>
    <property type="match status" value="1"/>
</dbReference>
<dbReference type="EMBL" id="CP020121">
    <property type="protein sequence ID" value="AQZ99624.1"/>
    <property type="molecule type" value="Genomic_DNA"/>
</dbReference>
<dbReference type="RefSeq" id="WP_054067004.1">
    <property type="nucleotide sequence ID" value="NZ_CATYED010000028.1"/>
</dbReference>
<comment type="similarity">
    <text evidence="2 11 13">Belongs to the FKBP-type PPIase family. Tig subfamily.</text>
</comment>
<dbReference type="SUPFAM" id="SSF109998">
    <property type="entry name" value="Triger factor/SurA peptide-binding domain-like"/>
    <property type="match status" value="1"/>
</dbReference>
<dbReference type="InterPro" id="IPR008881">
    <property type="entry name" value="Trigger_fac_ribosome-bd_bac"/>
</dbReference>
<evidence type="ECO:0000256" key="12">
    <source>
        <dbReference type="PROSITE-ProRule" id="PRU00277"/>
    </source>
</evidence>
<keyword evidence="11" id="KW-0963">Cytoplasm</keyword>
<evidence type="ECO:0000259" key="14">
    <source>
        <dbReference type="PROSITE" id="PS50059"/>
    </source>
</evidence>
<feature type="domain" description="PPIase FKBP-type" evidence="14">
    <location>
        <begin position="163"/>
        <end position="248"/>
    </location>
</feature>
<dbReference type="AlphaFoldDB" id="A0A1V3TQD2"/>
<dbReference type="PIRSF" id="PIRSF003095">
    <property type="entry name" value="Trigger_factor"/>
    <property type="match status" value="1"/>
</dbReference>
<keyword evidence="5 11" id="KW-0132">Cell division</keyword>
<dbReference type="GO" id="GO:0051301">
    <property type="term" value="P:cell division"/>
    <property type="evidence" value="ECO:0007669"/>
    <property type="project" value="UniProtKB-KW"/>
</dbReference>
<dbReference type="EC" id="5.2.1.8" evidence="3 11"/>
<evidence type="ECO:0000256" key="3">
    <source>
        <dbReference type="ARBA" id="ARBA00013194"/>
    </source>
</evidence>
<accession>A0A1V3TQD2</accession>
<dbReference type="FunFam" id="3.10.50.40:FF:000001">
    <property type="entry name" value="Trigger factor"/>
    <property type="match status" value="1"/>
</dbReference>
<dbReference type="PANTHER" id="PTHR30560">
    <property type="entry name" value="TRIGGER FACTOR CHAPERONE AND PEPTIDYL-PROLYL CIS/TRANS ISOMERASE"/>
    <property type="match status" value="1"/>
</dbReference>
<keyword evidence="9 11" id="KW-0131">Cell cycle</keyword>
<evidence type="ECO:0000256" key="2">
    <source>
        <dbReference type="ARBA" id="ARBA00005464"/>
    </source>
</evidence>
<dbReference type="Gene3D" id="3.30.70.1050">
    <property type="entry name" value="Trigger factor ribosome-binding domain"/>
    <property type="match status" value="1"/>
</dbReference>
<dbReference type="Pfam" id="PF05698">
    <property type="entry name" value="Trigger_C"/>
    <property type="match status" value="1"/>
</dbReference>
<dbReference type="GO" id="GO:0043335">
    <property type="term" value="P:protein unfolding"/>
    <property type="evidence" value="ECO:0007669"/>
    <property type="project" value="TreeGrafter"/>
</dbReference>
<dbReference type="GO" id="GO:0005737">
    <property type="term" value="C:cytoplasm"/>
    <property type="evidence" value="ECO:0007669"/>
    <property type="project" value="UniProtKB-SubCell"/>
</dbReference>
<dbReference type="Proteomes" id="UP000242792">
    <property type="component" value="Chromosome"/>
</dbReference>
<dbReference type="Pfam" id="PF00254">
    <property type="entry name" value="FKBP_C"/>
    <property type="match status" value="1"/>
</dbReference>
<evidence type="ECO:0000256" key="7">
    <source>
        <dbReference type="ARBA" id="ARBA00023186"/>
    </source>
</evidence>
<sequence length="436" mass="48092">MAVTVETLEKLERKITLSLPLAAIQSEVEARLKKVARTVKMDGFRPGKVPMNVVAQRYGYSVQYEVLNDKVGEEFAKAVQEAGLRVAGQPRISEKEGAAEGQAEFEAIFEVFPEVKIGDLTGVEVEKLTADVDDAAIERTLDILRKQRRTFAVRAADEAAVDGDRVTVDFEGKIDGEAFAGGKAEDFQFLVGEGQMLKEFEDAVRGMKVGESKTFPLAFPEDYHGKDVAGKTADFLVTVKKLEAANLPEVNEAFVKSLGIADGSVEALRADIKKNLEREVKFRLQARNKQAVMDALLSVAELDLPKAAVQSEVARLMQAAREDLKQRGIKDADKAEIPEDIFLPQAERRVRLGLVVAELVKANNLEATPEQLKAHVDELAASYEKPEDVVRWYFGDRQRLAEVEAVVIENNVTEFVLGKAKVNDKAVSFEELMGQA</sequence>
<evidence type="ECO:0000256" key="4">
    <source>
        <dbReference type="ARBA" id="ARBA00016902"/>
    </source>
</evidence>
<evidence type="ECO:0000256" key="6">
    <source>
        <dbReference type="ARBA" id="ARBA00023110"/>
    </source>
</evidence>
<dbReference type="InterPro" id="IPR005215">
    <property type="entry name" value="Trig_fac"/>
</dbReference>
<dbReference type="InterPro" id="IPR046357">
    <property type="entry name" value="PPIase_dom_sf"/>
</dbReference>
<dbReference type="HAMAP" id="MF_00303">
    <property type="entry name" value="Trigger_factor_Tig"/>
    <property type="match status" value="1"/>
</dbReference>
<comment type="subcellular location">
    <subcellularLocation>
        <location evidence="11">Cytoplasm</location>
    </subcellularLocation>
    <text evidence="11">About half TF is bound to the ribosome near the polypeptide exit tunnel while the other half is free in the cytoplasm.</text>
</comment>
<dbReference type="InterPro" id="IPR027304">
    <property type="entry name" value="Trigger_fact/SurA_dom_sf"/>
</dbReference>
<dbReference type="GO" id="GO:0015031">
    <property type="term" value="P:protein transport"/>
    <property type="evidence" value="ECO:0007669"/>
    <property type="project" value="UniProtKB-UniRule"/>
</dbReference>
<comment type="domain">
    <text evidence="11">Consists of 3 domains; the N-terminus binds the ribosome, the middle domain has PPIase activity, while the C-terminus has intrinsic chaperone activity on its own.</text>
</comment>
<keyword evidence="7 11" id="KW-0143">Chaperone</keyword>
<dbReference type="NCBIfam" id="TIGR00115">
    <property type="entry name" value="tig"/>
    <property type="match status" value="1"/>
</dbReference>
<dbReference type="GeneID" id="83040932"/>
<evidence type="ECO:0000256" key="1">
    <source>
        <dbReference type="ARBA" id="ARBA00000971"/>
    </source>
</evidence>
<dbReference type="InterPro" id="IPR037041">
    <property type="entry name" value="Trigger_fac_C_sf"/>
</dbReference>
<dbReference type="KEGG" id="cke:B5M06_16630"/>
<evidence type="ECO:0000256" key="13">
    <source>
        <dbReference type="RuleBase" id="RU003914"/>
    </source>
</evidence>
<dbReference type="SUPFAM" id="SSF54534">
    <property type="entry name" value="FKBP-like"/>
    <property type="match status" value="1"/>
</dbReference>